<dbReference type="NCBIfam" id="TIGR02436">
    <property type="entry name" value="four helix bundle protein"/>
    <property type="match status" value="1"/>
</dbReference>
<dbReference type="CDD" id="cd16377">
    <property type="entry name" value="23S_rRNA_IVP_like"/>
    <property type="match status" value="1"/>
</dbReference>
<dbReference type="OrthoDB" id="9811959at2"/>
<proteinExistence type="predicted"/>
<dbReference type="InterPro" id="IPR012657">
    <property type="entry name" value="23S_rRNA-intervening_sequence"/>
</dbReference>
<name>A0A5B8ULY1_9BACT</name>
<dbReference type="RefSeq" id="WP_146790264.1">
    <property type="nucleotide sequence ID" value="NZ_BAABIO010000003.1"/>
</dbReference>
<accession>A0A5B8ULY1</accession>
<dbReference type="KEGG" id="fgg:FSB75_17835"/>
<dbReference type="AlphaFoldDB" id="A0A5B8ULY1"/>
<dbReference type="Pfam" id="PF05635">
    <property type="entry name" value="23S_rRNA_IVP"/>
    <property type="match status" value="1"/>
</dbReference>
<dbReference type="Proteomes" id="UP000321204">
    <property type="component" value="Chromosome"/>
</dbReference>
<dbReference type="SUPFAM" id="SSF158446">
    <property type="entry name" value="IVS-encoded protein-like"/>
    <property type="match status" value="1"/>
</dbReference>
<gene>
    <name evidence="1" type="ORF">FSB75_17835</name>
</gene>
<reference evidence="1 2" key="1">
    <citation type="journal article" date="2015" name="Int. J. Syst. Evol. Microbiol.">
        <title>Flavisolibacter ginsenosidimutans sp. nov., with ginsenoside-converting activity isolated from soil used for cultivating ginseng.</title>
        <authorList>
            <person name="Zhao Y."/>
            <person name="Liu Q."/>
            <person name="Kang M.S."/>
            <person name="Jin F."/>
            <person name="Yu H."/>
            <person name="Im W.T."/>
        </authorList>
    </citation>
    <scope>NUCLEOTIDE SEQUENCE [LARGE SCALE GENOMIC DNA]</scope>
    <source>
        <strain evidence="1 2">Gsoil 636</strain>
    </source>
</reference>
<dbReference type="EMBL" id="CP042433">
    <property type="protein sequence ID" value="QEC57684.1"/>
    <property type="molecule type" value="Genomic_DNA"/>
</dbReference>
<keyword evidence="2" id="KW-1185">Reference proteome</keyword>
<dbReference type="InterPro" id="IPR036583">
    <property type="entry name" value="23S_rRNA_IVS_sf"/>
</dbReference>
<dbReference type="PANTHER" id="PTHR38471:SF2">
    <property type="entry name" value="FOUR HELIX BUNDLE PROTEIN"/>
    <property type="match status" value="1"/>
</dbReference>
<sequence>MEQKPHQPFTDLDVWKKAREFKKELESLAKTFPLDEKRRLSDQLIRSARSINANIAEGHGRFTYKDQLHFCVQARGSLSETLNHLIDAFDAKYITQDQLSFHKQKYDEIERLLNGYITYLRGKL</sequence>
<dbReference type="Gene3D" id="1.20.1440.60">
    <property type="entry name" value="23S rRNA-intervening sequence"/>
    <property type="match status" value="1"/>
</dbReference>
<evidence type="ECO:0000313" key="1">
    <source>
        <dbReference type="EMBL" id="QEC57684.1"/>
    </source>
</evidence>
<evidence type="ECO:0000313" key="2">
    <source>
        <dbReference type="Proteomes" id="UP000321204"/>
    </source>
</evidence>
<organism evidence="1 2">
    <name type="scientific">Flavisolibacter ginsenosidimutans</name>
    <dbReference type="NCBI Taxonomy" id="661481"/>
    <lineage>
        <taxon>Bacteria</taxon>
        <taxon>Pseudomonadati</taxon>
        <taxon>Bacteroidota</taxon>
        <taxon>Chitinophagia</taxon>
        <taxon>Chitinophagales</taxon>
        <taxon>Chitinophagaceae</taxon>
        <taxon>Flavisolibacter</taxon>
    </lineage>
</organism>
<dbReference type="PANTHER" id="PTHR38471">
    <property type="entry name" value="FOUR HELIX BUNDLE PROTEIN"/>
    <property type="match status" value="1"/>
</dbReference>
<protein>
    <submittedName>
        <fullName evidence="1">Four helix bundle protein</fullName>
    </submittedName>
</protein>